<dbReference type="OrthoDB" id="7787442at2759"/>
<proteinExistence type="predicted"/>
<dbReference type="Gene3D" id="3.30.420.10">
    <property type="entry name" value="Ribonuclease H-like superfamily/Ribonuclease H"/>
    <property type="match status" value="1"/>
</dbReference>
<evidence type="ECO:0000313" key="3">
    <source>
        <dbReference type="Proteomes" id="UP000499080"/>
    </source>
</evidence>
<keyword evidence="3" id="KW-1185">Reference proteome</keyword>
<dbReference type="EMBL" id="BGPR01065112">
    <property type="protein sequence ID" value="GBO39960.1"/>
    <property type="molecule type" value="Genomic_DNA"/>
</dbReference>
<gene>
    <name evidence="2" type="ORF">AVEN_107801_1</name>
    <name evidence="1" type="ORF">AVEN_37653_1</name>
</gene>
<dbReference type="GO" id="GO:0003676">
    <property type="term" value="F:nucleic acid binding"/>
    <property type="evidence" value="ECO:0007669"/>
    <property type="project" value="InterPro"/>
</dbReference>
<reference evidence="1 3" key="1">
    <citation type="journal article" date="2019" name="Sci. Rep.">
        <title>Orb-weaving spider Araneus ventricosus genome elucidates the spidroin gene catalogue.</title>
        <authorList>
            <person name="Kono N."/>
            <person name="Nakamura H."/>
            <person name="Ohtoshi R."/>
            <person name="Moran D.A.P."/>
            <person name="Shinohara A."/>
            <person name="Yoshida Y."/>
            <person name="Fujiwara M."/>
            <person name="Mori M."/>
            <person name="Tomita M."/>
            <person name="Arakawa K."/>
        </authorList>
    </citation>
    <scope>NUCLEOTIDE SEQUENCE [LARGE SCALE GENOMIC DNA]</scope>
</reference>
<dbReference type="Proteomes" id="UP000499080">
    <property type="component" value="Unassembled WGS sequence"/>
</dbReference>
<accession>A0A4Y2WRX6</accession>
<organism evidence="1 3">
    <name type="scientific">Araneus ventricosus</name>
    <name type="common">Orbweaver spider</name>
    <name type="synonym">Epeira ventricosa</name>
    <dbReference type="NCBI Taxonomy" id="182803"/>
    <lineage>
        <taxon>Eukaryota</taxon>
        <taxon>Metazoa</taxon>
        <taxon>Ecdysozoa</taxon>
        <taxon>Arthropoda</taxon>
        <taxon>Chelicerata</taxon>
        <taxon>Arachnida</taxon>
        <taxon>Araneae</taxon>
        <taxon>Araneomorphae</taxon>
        <taxon>Entelegynae</taxon>
        <taxon>Araneoidea</taxon>
        <taxon>Araneidae</taxon>
        <taxon>Araneus</taxon>
    </lineage>
</organism>
<protein>
    <recommendedName>
        <fullName evidence="4">DUF4817 domain-containing protein</fullName>
    </recommendedName>
</protein>
<evidence type="ECO:0008006" key="4">
    <source>
        <dbReference type="Google" id="ProtNLM"/>
    </source>
</evidence>
<name>A0A4Y2WRX6_ARAVE</name>
<dbReference type="EMBL" id="BGPR01065108">
    <property type="protein sequence ID" value="GBO39959.1"/>
    <property type="molecule type" value="Genomic_DNA"/>
</dbReference>
<comment type="caution">
    <text evidence="1">The sequence shown here is derived from an EMBL/GenBank/DDBJ whole genome shotgun (WGS) entry which is preliminary data.</text>
</comment>
<dbReference type="PANTHER" id="PTHR47326:SF1">
    <property type="entry name" value="HTH PSQ-TYPE DOMAIN-CONTAINING PROTEIN"/>
    <property type="match status" value="1"/>
</dbReference>
<dbReference type="PANTHER" id="PTHR47326">
    <property type="entry name" value="TRANSPOSABLE ELEMENT TC3 TRANSPOSASE-LIKE PROTEIN"/>
    <property type="match status" value="1"/>
</dbReference>
<evidence type="ECO:0000313" key="2">
    <source>
        <dbReference type="EMBL" id="GBO39960.1"/>
    </source>
</evidence>
<dbReference type="InterPro" id="IPR036397">
    <property type="entry name" value="RNaseH_sf"/>
</dbReference>
<dbReference type="AlphaFoldDB" id="A0A4Y2WRX6"/>
<evidence type="ECO:0000313" key="1">
    <source>
        <dbReference type="EMBL" id="GBO39959.1"/>
    </source>
</evidence>
<sequence>MYPCALRKMIQKFETTGQLGIVPGRGRKQIPSSSVEDVAPAVVEASSQSPHGQRYRDMLRDFLIPQLQQRGCLQDIIFMHDGAPPHIDRQVKQLLRQHFTDERVLSLHFPTSWAPRSPDITPCHFC</sequence>